<accession>A0A9P4TSE7</accession>
<dbReference type="EMBL" id="MU007150">
    <property type="protein sequence ID" value="KAF2416902.1"/>
    <property type="molecule type" value="Genomic_DNA"/>
</dbReference>
<keyword evidence="2" id="KW-1185">Reference proteome</keyword>
<comment type="caution">
    <text evidence="1">The sequence shown here is derived from an EMBL/GenBank/DDBJ whole genome shotgun (WGS) entry which is preliminary data.</text>
</comment>
<protein>
    <submittedName>
        <fullName evidence="1">Uncharacterized protein</fullName>
    </submittedName>
</protein>
<gene>
    <name evidence="1" type="ORF">EJ08DRAFT_98066</name>
</gene>
<dbReference type="AlphaFoldDB" id="A0A9P4TSE7"/>
<dbReference type="Proteomes" id="UP000800235">
    <property type="component" value="Unassembled WGS sequence"/>
</dbReference>
<sequence length="123" mass="13858">MIENMFRMDPATISRWKSRYLLNAVTLYTTSVCTDGASPLHITILYPKFVRHSDTTGTNILPRFPRPQHIVTSYGVTVRRAAIQMRERLYRRLVQSIASLVGYGSIPITFIPTSPADDTIGGE</sequence>
<organism evidence="1 2">
    <name type="scientific">Tothia fuscella</name>
    <dbReference type="NCBI Taxonomy" id="1048955"/>
    <lineage>
        <taxon>Eukaryota</taxon>
        <taxon>Fungi</taxon>
        <taxon>Dikarya</taxon>
        <taxon>Ascomycota</taxon>
        <taxon>Pezizomycotina</taxon>
        <taxon>Dothideomycetes</taxon>
        <taxon>Pleosporomycetidae</taxon>
        <taxon>Venturiales</taxon>
        <taxon>Cylindrosympodiaceae</taxon>
        <taxon>Tothia</taxon>
    </lineage>
</organism>
<evidence type="ECO:0000313" key="2">
    <source>
        <dbReference type="Proteomes" id="UP000800235"/>
    </source>
</evidence>
<proteinExistence type="predicted"/>
<name>A0A9P4TSE7_9PEZI</name>
<reference evidence="1" key="1">
    <citation type="journal article" date="2020" name="Stud. Mycol.">
        <title>101 Dothideomycetes genomes: a test case for predicting lifestyles and emergence of pathogens.</title>
        <authorList>
            <person name="Haridas S."/>
            <person name="Albert R."/>
            <person name="Binder M."/>
            <person name="Bloem J."/>
            <person name="Labutti K."/>
            <person name="Salamov A."/>
            <person name="Andreopoulos B."/>
            <person name="Baker S."/>
            <person name="Barry K."/>
            <person name="Bills G."/>
            <person name="Bluhm B."/>
            <person name="Cannon C."/>
            <person name="Castanera R."/>
            <person name="Culley D."/>
            <person name="Daum C."/>
            <person name="Ezra D."/>
            <person name="Gonzalez J."/>
            <person name="Henrissat B."/>
            <person name="Kuo A."/>
            <person name="Liang C."/>
            <person name="Lipzen A."/>
            <person name="Lutzoni F."/>
            <person name="Magnuson J."/>
            <person name="Mondo S."/>
            <person name="Nolan M."/>
            <person name="Ohm R."/>
            <person name="Pangilinan J."/>
            <person name="Park H.-J."/>
            <person name="Ramirez L."/>
            <person name="Alfaro M."/>
            <person name="Sun H."/>
            <person name="Tritt A."/>
            <person name="Yoshinaga Y."/>
            <person name="Zwiers L.-H."/>
            <person name="Turgeon B."/>
            <person name="Goodwin S."/>
            <person name="Spatafora J."/>
            <person name="Crous P."/>
            <person name="Grigoriev I."/>
        </authorList>
    </citation>
    <scope>NUCLEOTIDE SEQUENCE</scope>
    <source>
        <strain evidence="1">CBS 130266</strain>
    </source>
</reference>
<evidence type="ECO:0000313" key="1">
    <source>
        <dbReference type="EMBL" id="KAF2416902.1"/>
    </source>
</evidence>